<gene>
    <name evidence="6" type="ORF">DGYR_LOCUS13232</name>
</gene>
<comment type="caution">
    <text evidence="6">The sequence shown here is derived from an EMBL/GenBank/DDBJ whole genome shotgun (WGS) entry which is preliminary data.</text>
</comment>
<dbReference type="GO" id="GO:0008194">
    <property type="term" value="F:UDP-glycosyltransferase activity"/>
    <property type="evidence" value="ECO:0007669"/>
    <property type="project" value="InterPro"/>
</dbReference>
<feature type="transmembrane region" description="Helical" evidence="4">
    <location>
        <begin position="477"/>
        <end position="497"/>
    </location>
</feature>
<comment type="similarity">
    <text evidence="1">Belongs to the UDP-glycosyltransferase family.</text>
</comment>
<keyword evidence="4" id="KW-0472">Membrane</keyword>
<evidence type="ECO:0000256" key="5">
    <source>
        <dbReference type="SAM" id="SignalP"/>
    </source>
</evidence>
<keyword evidence="3" id="KW-0808">Transferase</keyword>
<dbReference type="SUPFAM" id="SSF53756">
    <property type="entry name" value="UDP-Glycosyltransferase/glycogen phosphorylase"/>
    <property type="match status" value="1"/>
</dbReference>
<dbReference type="InterPro" id="IPR002213">
    <property type="entry name" value="UDP_glucos_trans"/>
</dbReference>
<dbReference type="Pfam" id="PF00201">
    <property type="entry name" value="UDPGT"/>
    <property type="match status" value="1"/>
</dbReference>
<keyword evidence="4" id="KW-0812">Transmembrane</keyword>
<dbReference type="Gene3D" id="3.40.50.2000">
    <property type="entry name" value="Glycogen Phosphorylase B"/>
    <property type="match status" value="2"/>
</dbReference>
<evidence type="ECO:0000313" key="7">
    <source>
        <dbReference type="Proteomes" id="UP000549394"/>
    </source>
</evidence>
<proteinExistence type="inferred from homology"/>
<dbReference type="EMBL" id="CAJFCJ010000030">
    <property type="protein sequence ID" value="CAD5125938.1"/>
    <property type="molecule type" value="Genomic_DNA"/>
</dbReference>
<feature type="chain" id="PRO_5029740047" evidence="5">
    <location>
        <begin position="18"/>
        <end position="519"/>
    </location>
</feature>
<evidence type="ECO:0000256" key="4">
    <source>
        <dbReference type="SAM" id="Phobius"/>
    </source>
</evidence>
<evidence type="ECO:0000256" key="2">
    <source>
        <dbReference type="ARBA" id="ARBA00022676"/>
    </source>
</evidence>
<dbReference type="Proteomes" id="UP000549394">
    <property type="component" value="Unassembled WGS sequence"/>
</dbReference>
<dbReference type="OrthoDB" id="5835829at2759"/>
<accession>A0A7I8WCM5</accession>
<evidence type="ECO:0000256" key="1">
    <source>
        <dbReference type="ARBA" id="ARBA00009995"/>
    </source>
</evidence>
<organism evidence="6 7">
    <name type="scientific">Dimorphilus gyrociliatus</name>
    <dbReference type="NCBI Taxonomy" id="2664684"/>
    <lineage>
        <taxon>Eukaryota</taxon>
        <taxon>Metazoa</taxon>
        <taxon>Spiralia</taxon>
        <taxon>Lophotrochozoa</taxon>
        <taxon>Annelida</taxon>
        <taxon>Polychaeta</taxon>
        <taxon>Polychaeta incertae sedis</taxon>
        <taxon>Dinophilidae</taxon>
        <taxon>Dimorphilus</taxon>
    </lineage>
</organism>
<name>A0A7I8WCM5_9ANNE</name>
<keyword evidence="2" id="KW-0328">Glycosyltransferase</keyword>
<dbReference type="AlphaFoldDB" id="A0A7I8WCM5"/>
<keyword evidence="5" id="KW-0732">Signal</keyword>
<evidence type="ECO:0000313" key="6">
    <source>
        <dbReference type="EMBL" id="CAD5125938.1"/>
    </source>
</evidence>
<feature type="signal peptide" evidence="5">
    <location>
        <begin position="1"/>
        <end position="17"/>
    </location>
</feature>
<protein>
    <submittedName>
        <fullName evidence="6">DgyrCDS14118</fullName>
    </submittedName>
</protein>
<dbReference type="PANTHER" id="PTHR48043:SF145">
    <property type="entry name" value="FI06409P-RELATED"/>
    <property type="match status" value="1"/>
</dbReference>
<evidence type="ECO:0000256" key="3">
    <source>
        <dbReference type="ARBA" id="ARBA00022679"/>
    </source>
</evidence>
<sequence length="519" mass="59348">MFKAILFISHLAILGSASNILLLTPPVTKYASKSHADNMVVLGKGLIEAGHDVSISRQGTVRIDNPGNISFFDVASPLSDETVEIIGETIKKSSVDLLYQNISMFALDEYGKIIWNGLIEDCREMLRDSSMKKRLEEFDLLIIDHFYFCGFILAEMYKKPFIMFECSSYITYSEAVVPSPMSWVPPFMSSLTDKMTITDRAKSVISSLFLSYFLTKLDKNFEKLKAELQISPGKSISQIRKQSELFFMNSNNIFEFPRPLTPNIIYIGGMLAFQPVKKTDIDPKIEEITSKRFGIVVFGSTLNFCNHPSLLDDIRKSLVKFPDVQWIWSLKCSLDKDYPNIHIFKWVPQAYLLSKKNCALFISHGGLNSVYEAMYHGTPMLVIPMPMDSTDNSIRVKRHGMLELLPFHTKDLTFLQEYIAKMLQSNAYKISAERVSSLIKSQKPTPLENAVYWIEHVLEFGGSHLRHSAIDMPTYKLYNLDLLLIALIICLLIVWLMKKLIVFCLMKCCLRFFKKSKKD</sequence>
<keyword evidence="7" id="KW-1185">Reference proteome</keyword>
<dbReference type="PANTHER" id="PTHR48043">
    <property type="entry name" value="EG:EG0003.4 PROTEIN-RELATED"/>
    <property type="match status" value="1"/>
</dbReference>
<reference evidence="6 7" key="1">
    <citation type="submission" date="2020-08" db="EMBL/GenBank/DDBJ databases">
        <authorList>
            <person name="Hejnol A."/>
        </authorList>
    </citation>
    <scope>NUCLEOTIDE SEQUENCE [LARGE SCALE GENOMIC DNA]</scope>
</reference>
<keyword evidence="4" id="KW-1133">Transmembrane helix</keyword>
<dbReference type="InterPro" id="IPR050271">
    <property type="entry name" value="UDP-glycosyltransferase"/>
</dbReference>
<dbReference type="CDD" id="cd03784">
    <property type="entry name" value="GT1_Gtf-like"/>
    <property type="match status" value="1"/>
</dbReference>